<evidence type="ECO:0000259" key="1">
    <source>
        <dbReference type="Pfam" id="PF05157"/>
    </source>
</evidence>
<dbReference type="SUPFAM" id="SSF160246">
    <property type="entry name" value="EspE N-terminal domain-like"/>
    <property type="match status" value="1"/>
</dbReference>
<dbReference type="Gene3D" id="3.30.300.160">
    <property type="entry name" value="Type II secretion system, protein E, N-terminal domain"/>
    <property type="match status" value="1"/>
</dbReference>
<feature type="non-terminal residue" evidence="2">
    <location>
        <position position="1"/>
    </location>
</feature>
<organism evidence="2">
    <name type="scientific">marine sediment metagenome</name>
    <dbReference type="NCBI Taxonomy" id="412755"/>
    <lineage>
        <taxon>unclassified sequences</taxon>
        <taxon>metagenomes</taxon>
        <taxon>ecological metagenomes</taxon>
    </lineage>
</organism>
<dbReference type="InterPro" id="IPR037257">
    <property type="entry name" value="T2SS_E_N_sf"/>
</dbReference>
<proteinExistence type="predicted"/>
<dbReference type="AlphaFoldDB" id="X1M7F3"/>
<feature type="domain" description="Type II secretion system protein GspE N-terminal" evidence="1">
    <location>
        <begin position="149"/>
        <end position="221"/>
    </location>
</feature>
<dbReference type="Pfam" id="PF05157">
    <property type="entry name" value="MshEN"/>
    <property type="match status" value="1"/>
</dbReference>
<evidence type="ECO:0000313" key="2">
    <source>
        <dbReference type="EMBL" id="GAI27243.1"/>
    </source>
</evidence>
<sequence>PAEKSSFNWETKSQLLESLANLGYKIEENVKVKGRSGAEYSFNILASLDDGFIAHKVGMDVITRDEVSLPQVYLFDTKAYEAGIREKVLLYLGKLVPEAKQFAQQQGIKLIKIKSQATEKRKTSNLQSVAEDLLITAPEVKPEKKPLRRRIQPEVLQLIPEDMARRFNAIPLATMNSVLQVAIANPADIFALEVLALQSRMRIEPIAASEKEIREAIDFNYKGFGQIEEQISRIPGWAEAVDEQALIEAAEDTPVVSALRLIIDEAAKARASDI</sequence>
<protein>
    <recommendedName>
        <fullName evidence="1">Type II secretion system protein GspE N-terminal domain-containing protein</fullName>
    </recommendedName>
</protein>
<gene>
    <name evidence="2" type="ORF">S06H3_34095</name>
</gene>
<dbReference type="EMBL" id="BARV01020430">
    <property type="protein sequence ID" value="GAI27243.1"/>
    <property type="molecule type" value="Genomic_DNA"/>
</dbReference>
<name>X1M7F3_9ZZZZ</name>
<reference evidence="2" key="1">
    <citation type="journal article" date="2014" name="Front. Microbiol.">
        <title>High frequency of phylogenetically diverse reductive dehalogenase-homologous genes in deep subseafloor sedimentary metagenomes.</title>
        <authorList>
            <person name="Kawai M."/>
            <person name="Futagami T."/>
            <person name="Toyoda A."/>
            <person name="Takaki Y."/>
            <person name="Nishi S."/>
            <person name="Hori S."/>
            <person name="Arai W."/>
            <person name="Tsubouchi T."/>
            <person name="Morono Y."/>
            <person name="Uchiyama I."/>
            <person name="Ito T."/>
            <person name="Fujiyama A."/>
            <person name="Inagaki F."/>
            <person name="Takami H."/>
        </authorList>
    </citation>
    <scope>NUCLEOTIDE SEQUENCE</scope>
    <source>
        <strain evidence="2">Expedition CK06-06</strain>
    </source>
</reference>
<feature type="non-terminal residue" evidence="2">
    <location>
        <position position="274"/>
    </location>
</feature>
<accession>X1M7F3</accession>
<comment type="caution">
    <text evidence="2">The sequence shown here is derived from an EMBL/GenBank/DDBJ whole genome shotgun (WGS) entry which is preliminary data.</text>
</comment>
<dbReference type="InterPro" id="IPR007831">
    <property type="entry name" value="T2SS_GspE_N"/>
</dbReference>